<accession>T1K6K0</accession>
<keyword evidence="1" id="KW-0472">Membrane</keyword>
<reference evidence="3" key="1">
    <citation type="submission" date="2011-08" db="EMBL/GenBank/DDBJ databases">
        <authorList>
            <person name="Rombauts S."/>
        </authorList>
    </citation>
    <scope>NUCLEOTIDE SEQUENCE</scope>
    <source>
        <strain evidence="3">London</strain>
    </source>
</reference>
<feature type="transmembrane region" description="Helical" evidence="1">
    <location>
        <begin position="111"/>
        <end position="130"/>
    </location>
</feature>
<keyword evidence="1" id="KW-0812">Transmembrane</keyword>
<evidence type="ECO:0000313" key="2">
    <source>
        <dbReference type="EnsemblMetazoa" id="tetur06g00770.1"/>
    </source>
</evidence>
<dbReference type="AlphaFoldDB" id="T1K6K0"/>
<feature type="transmembrane region" description="Helical" evidence="1">
    <location>
        <begin position="296"/>
        <end position="317"/>
    </location>
</feature>
<feature type="transmembrane region" description="Helical" evidence="1">
    <location>
        <begin position="60"/>
        <end position="85"/>
    </location>
</feature>
<evidence type="ECO:0000313" key="3">
    <source>
        <dbReference type="Proteomes" id="UP000015104"/>
    </source>
</evidence>
<reference evidence="2" key="2">
    <citation type="submission" date="2015-06" db="UniProtKB">
        <authorList>
            <consortium name="EnsemblMetazoa"/>
        </authorList>
    </citation>
    <scope>IDENTIFICATION</scope>
</reference>
<dbReference type="Proteomes" id="UP000015104">
    <property type="component" value="Unassembled WGS sequence"/>
</dbReference>
<feature type="transmembrane region" description="Helical" evidence="1">
    <location>
        <begin position="199"/>
        <end position="232"/>
    </location>
</feature>
<feature type="transmembrane region" description="Helical" evidence="1">
    <location>
        <begin position="323"/>
        <end position="345"/>
    </location>
</feature>
<evidence type="ECO:0000256" key="1">
    <source>
        <dbReference type="SAM" id="Phobius"/>
    </source>
</evidence>
<dbReference type="HOGENOM" id="CLU_632128_0_0_1"/>
<protein>
    <submittedName>
        <fullName evidence="2">Uncharacterized protein</fullName>
    </submittedName>
</protein>
<proteinExistence type="predicted"/>
<dbReference type="EnsemblMetazoa" id="tetur06g00770.1">
    <property type="protein sequence ID" value="tetur06g00770.1"/>
    <property type="gene ID" value="tetur06g00770"/>
</dbReference>
<dbReference type="EMBL" id="CAEY01001792">
    <property type="status" value="NOT_ANNOTATED_CDS"/>
    <property type="molecule type" value="Genomic_DNA"/>
</dbReference>
<keyword evidence="3" id="KW-1185">Reference proteome</keyword>
<keyword evidence="1" id="KW-1133">Transmembrane helix</keyword>
<feature type="transmembrane region" description="Helical" evidence="1">
    <location>
        <begin position="173"/>
        <end position="193"/>
    </location>
</feature>
<feature type="transmembrane region" description="Helical" evidence="1">
    <location>
        <begin position="396"/>
        <end position="417"/>
    </location>
</feature>
<sequence>MPKKVKRQQLIQEQLINHYTNSLENRNRRRVDLDMFDIEEHLYYWTIIPSLTPNQPAKRLILPIGSIIIQFLGLVKYMILLFVGYDDFWVYWLGDITVDFGNAKDYCDLCFAIWALSTITSQICFVSSYLKNNLYWLTIFRLFNQPPPRIFKSSLQKNVFTQIYPKMVKICRIGWYMLIVTTSGMILASLVLLRFGFVYLITIGFIQTLLSLSNCYITTVFVGLISIIFSLVCNQYRLWCRLIKQNLVNYEKRNIRRIATSQSTVNHLHFYQFIIREYCCFHNDLLHATKFWNRSISGLFLGCSASSVLVVYLYFFVDMEPSTAIAITIFGLCTFFNGCLINVLAPANFRHNLQRLSHPMHRLMRLDLSIGMKLGLTVILDDIINNQCFTCYGMFQYNYMLMIRLLLELSTLMLLLISSKNGSKTYNININQLN</sequence>
<name>T1K6K0_TETUR</name>
<organism evidence="2 3">
    <name type="scientific">Tetranychus urticae</name>
    <name type="common">Two-spotted spider mite</name>
    <dbReference type="NCBI Taxonomy" id="32264"/>
    <lineage>
        <taxon>Eukaryota</taxon>
        <taxon>Metazoa</taxon>
        <taxon>Ecdysozoa</taxon>
        <taxon>Arthropoda</taxon>
        <taxon>Chelicerata</taxon>
        <taxon>Arachnida</taxon>
        <taxon>Acari</taxon>
        <taxon>Acariformes</taxon>
        <taxon>Trombidiformes</taxon>
        <taxon>Prostigmata</taxon>
        <taxon>Eleutherengona</taxon>
        <taxon>Raphignathae</taxon>
        <taxon>Tetranychoidea</taxon>
        <taxon>Tetranychidae</taxon>
        <taxon>Tetranychus</taxon>
    </lineage>
</organism>